<evidence type="ECO:0000256" key="9">
    <source>
        <dbReference type="ARBA" id="ARBA00032370"/>
    </source>
</evidence>
<dbReference type="Pfam" id="PF01098">
    <property type="entry name" value="FTSW_RODA_SPOVE"/>
    <property type="match status" value="1"/>
</dbReference>
<evidence type="ECO:0000256" key="10">
    <source>
        <dbReference type="ARBA" id="ARBA00033270"/>
    </source>
</evidence>
<accession>A0A1G1WJ64</accession>
<evidence type="ECO:0000256" key="6">
    <source>
        <dbReference type="ARBA" id="ARBA00022984"/>
    </source>
</evidence>
<evidence type="ECO:0000256" key="2">
    <source>
        <dbReference type="ARBA" id="ARBA00022676"/>
    </source>
</evidence>
<evidence type="ECO:0000256" key="1">
    <source>
        <dbReference type="ARBA" id="ARBA00004141"/>
    </source>
</evidence>
<comment type="catalytic activity">
    <reaction evidence="15">
        <text>[GlcNAc-(1-&gt;4)-Mur2Ac(oyl-L-Ala-gamma-D-Glu-L-Lys-D-Ala-D-Ala)](n)-di-trans,octa-cis-undecaprenyl diphosphate + beta-D-GlcNAc-(1-&gt;4)-Mur2Ac(oyl-L-Ala-gamma-D-Glu-L-Lys-D-Ala-D-Ala)-di-trans,octa-cis-undecaprenyl diphosphate = [GlcNAc-(1-&gt;4)-Mur2Ac(oyl-L-Ala-gamma-D-Glu-L-Lys-D-Ala-D-Ala)](n+1)-di-trans,octa-cis-undecaprenyl diphosphate + di-trans,octa-cis-undecaprenyl diphosphate + H(+)</text>
        <dbReference type="Rhea" id="RHEA:23708"/>
        <dbReference type="Rhea" id="RHEA-COMP:9602"/>
        <dbReference type="Rhea" id="RHEA-COMP:9603"/>
        <dbReference type="ChEBI" id="CHEBI:15378"/>
        <dbReference type="ChEBI" id="CHEBI:58405"/>
        <dbReference type="ChEBI" id="CHEBI:60033"/>
        <dbReference type="ChEBI" id="CHEBI:78435"/>
        <dbReference type="EC" id="2.4.99.28"/>
    </reaction>
</comment>
<dbReference type="GO" id="GO:0015648">
    <property type="term" value="F:lipid-linked peptidoglycan transporter activity"/>
    <property type="evidence" value="ECO:0007669"/>
    <property type="project" value="TreeGrafter"/>
</dbReference>
<dbReference type="AlphaFoldDB" id="A0A1G1WJ64"/>
<feature type="transmembrane region" description="Helical" evidence="16">
    <location>
        <begin position="213"/>
        <end position="235"/>
    </location>
</feature>
<feature type="transmembrane region" description="Helical" evidence="16">
    <location>
        <begin position="94"/>
        <end position="113"/>
    </location>
</feature>
<feature type="transmembrane region" description="Helical" evidence="16">
    <location>
        <begin position="134"/>
        <end position="157"/>
    </location>
</feature>
<keyword evidence="7 16" id="KW-1133">Transmembrane helix</keyword>
<evidence type="ECO:0000256" key="13">
    <source>
        <dbReference type="ARBA" id="ARBA00041418"/>
    </source>
</evidence>
<dbReference type="GO" id="GO:0009252">
    <property type="term" value="P:peptidoglycan biosynthetic process"/>
    <property type="evidence" value="ECO:0007669"/>
    <property type="project" value="UniProtKB-KW"/>
</dbReference>
<keyword evidence="3" id="KW-0808">Transferase</keyword>
<reference evidence="17 18" key="1">
    <citation type="journal article" date="2016" name="Nat. Commun.">
        <title>Thousands of microbial genomes shed light on interconnected biogeochemical processes in an aquifer system.</title>
        <authorList>
            <person name="Anantharaman K."/>
            <person name="Brown C.T."/>
            <person name="Hug L.A."/>
            <person name="Sharon I."/>
            <person name="Castelle C.J."/>
            <person name="Probst A.J."/>
            <person name="Thomas B.C."/>
            <person name="Singh A."/>
            <person name="Wilkins M.J."/>
            <person name="Karaoz U."/>
            <person name="Brodie E.L."/>
            <person name="Williams K.H."/>
            <person name="Hubbard S.S."/>
            <person name="Banfield J.F."/>
        </authorList>
    </citation>
    <scope>NUCLEOTIDE SEQUENCE [LARGE SCALE GENOMIC DNA]</scope>
</reference>
<evidence type="ECO:0000256" key="11">
    <source>
        <dbReference type="ARBA" id="ARBA00038053"/>
    </source>
</evidence>
<feature type="transmembrane region" description="Helical" evidence="16">
    <location>
        <begin position="181"/>
        <end position="201"/>
    </location>
</feature>
<feature type="transmembrane region" description="Helical" evidence="16">
    <location>
        <begin position="247"/>
        <end position="268"/>
    </location>
</feature>
<evidence type="ECO:0000256" key="8">
    <source>
        <dbReference type="ARBA" id="ARBA00023136"/>
    </source>
</evidence>
<evidence type="ECO:0000256" key="16">
    <source>
        <dbReference type="SAM" id="Phobius"/>
    </source>
</evidence>
<dbReference type="InterPro" id="IPR001182">
    <property type="entry name" value="FtsW/RodA"/>
</dbReference>
<comment type="similarity">
    <text evidence="11">Belongs to the SEDS family. FtsW subfamily.</text>
</comment>
<evidence type="ECO:0000256" key="12">
    <source>
        <dbReference type="ARBA" id="ARBA00041185"/>
    </source>
</evidence>
<dbReference type="PANTHER" id="PTHR30474:SF2">
    <property type="entry name" value="PEPTIDOGLYCAN GLYCOSYLTRANSFERASE FTSW-RELATED"/>
    <property type="match status" value="1"/>
</dbReference>
<dbReference type="EMBL" id="MHCV01000026">
    <property type="protein sequence ID" value="OGY27450.1"/>
    <property type="molecule type" value="Genomic_DNA"/>
</dbReference>
<keyword evidence="8 16" id="KW-0472">Membrane</keyword>
<evidence type="ECO:0000256" key="5">
    <source>
        <dbReference type="ARBA" id="ARBA00022960"/>
    </source>
</evidence>
<protein>
    <recommendedName>
        <fullName evidence="12">Probable peptidoglycan glycosyltransferase FtsW</fullName>
        <ecNumber evidence="14">2.4.99.28</ecNumber>
    </recommendedName>
    <alternativeName>
        <fullName evidence="13">Cell division protein FtsW</fullName>
    </alternativeName>
    <alternativeName>
        <fullName evidence="10">Cell wall polymerase</fullName>
    </alternativeName>
    <alternativeName>
        <fullName evidence="9">Peptidoglycan polymerase</fullName>
    </alternativeName>
</protein>
<dbReference type="GO" id="GO:0008955">
    <property type="term" value="F:peptidoglycan glycosyltransferase activity"/>
    <property type="evidence" value="ECO:0007669"/>
    <property type="project" value="UniProtKB-EC"/>
</dbReference>
<name>A0A1G1WJ64_9BACT</name>
<evidence type="ECO:0000313" key="18">
    <source>
        <dbReference type="Proteomes" id="UP000177900"/>
    </source>
</evidence>
<evidence type="ECO:0000256" key="4">
    <source>
        <dbReference type="ARBA" id="ARBA00022692"/>
    </source>
</evidence>
<comment type="subcellular location">
    <subcellularLocation>
        <location evidence="1">Membrane</location>
        <topology evidence="1">Multi-pass membrane protein</topology>
    </subcellularLocation>
</comment>
<comment type="caution">
    <text evidence="17">The sequence shown here is derived from an EMBL/GenBank/DDBJ whole genome shotgun (WGS) entry which is preliminary data.</text>
</comment>
<dbReference type="EC" id="2.4.99.28" evidence="14"/>
<dbReference type="Proteomes" id="UP000177900">
    <property type="component" value="Unassembled WGS sequence"/>
</dbReference>
<sequence length="284" mass="30472">MLLAVFIPGLGFKIYGAQRWLKFGFFTLQPAEFIKLAYIVFLSSILAKKVRFLPFAVITGLICSIVLRQDDFGTTAIIALMGGAIYFLSGAPLLQIITLVPAGLGIAAFFILTSDYRRERFLTFLNPSADPQGAAYQINQILIALGSGGIFGVGLGASRQKYGFIPEVTTDSIFAVVGNEVGFIGSMIVLLTFLFIVYRGFKIARFAPDKFGGLLAIGVASWVGLQTFFNLAGMSSLLPLTGVPLPFISYGGSSLVTTIVASAILLNISRYTKSTSNSLSLSKK</sequence>
<keyword evidence="4 16" id="KW-0812">Transmembrane</keyword>
<dbReference type="GO" id="GO:0005886">
    <property type="term" value="C:plasma membrane"/>
    <property type="evidence" value="ECO:0007669"/>
    <property type="project" value="TreeGrafter"/>
</dbReference>
<evidence type="ECO:0000256" key="3">
    <source>
        <dbReference type="ARBA" id="ARBA00022679"/>
    </source>
</evidence>
<dbReference type="GO" id="GO:0032153">
    <property type="term" value="C:cell division site"/>
    <property type="evidence" value="ECO:0007669"/>
    <property type="project" value="TreeGrafter"/>
</dbReference>
<dbReference type="PANTHER" id="PTHR30474">
    <property type="entry name" value="CELL CYCLE PROTEIN"/>
    <property type="match status" value="1"/>
</dbReference>
<keyword evidence="6" id="KW-0573">Peptidoglycan synthesis</keyword>
<feature type="transmembrane region" description="Helical" evidence="16">
    <location>
        <begin position="50"/>
        <end position="67"/>
    </location>
</feature>
<organism evidence="17 18">
    <name type="scientific">Candidatus Woykebacteria bacterium RIFCSPHIGHO2_01_FULL_39_12</name>
    <dbReference type="NCBI Taxonomy" id="1802599"/>
    <lineage>
        <taxon>Bacteria</taxon>
        <taxon>Candidatus Woykeibacteriota</taxon>
    </lineage>
</organism>
<evidence type="ECO:0000256" key="15">
    <source>
        <dbReference type="ARBA" id="ARBA00049902"/>
    </source>
</evidence>
<evidence type="ECO:0000256" key="7">
    <source>
        <dbReference type="ARBA" id="ARBA00022989"/>
    </source>
</evidence>
<dbReference type="GO" id="GO:0051301">
    <property type="term" value="P:cell division"/>
    <property type="evidence" value="ECO:0007669"/>
    <property type="project" value="InterPro"/>
</dbReference>
<dbReference type="GO" id="GO:0008360">
    <property type="term" value="P:regulation of cell shape"/>
    <property type="evidence" value="ECO:0007669"/>
    <property type="project" value="UniProtKB-KW"/>
</dbReference>
<evidence type="ECO:0000256" key="14">
    <source>
        <dbReference type="ARBA" id="ARBA00044770"/>
    </source>
</evidence>
<evidence type="ECO:0000313" key="17">
    <source>
        <dbReference type="EMBL" id="OGY27450.1"/>
    </source>
</evidence>
<keyword evidence="2" id="KW-0328">Glycosyltransferase</keyword>
<gene>
    <name evidence="17" type="ORF">A2864_00030</name>
</gene>
<keyword evidence="5" id="KW-0133">Cell shape</keyword>
<proteinExistence type="inferred from homology"/>